<organism evidence="2">
    <name type="scientific">Gibberella zeae</name>
    <name type="common">Wheat head blight fungus</name>
    <name type="synonym">Fusarium graminearum</name>
    <dbReference type="NCBI Taxonomy" id="5518"/>
    <lineage>
        <taxon>Eukaryota</taxon>
        <taxon>Fungi</taxon>
        <taxon>Dikarya</taxon>
        <taxon>Ascomycota</taxon>
        <taxon>Pezizomycotina</taxon>
        <taxon>Sordariomycetes</taxon>
        <taxon>Hypocreomycetidae</taxon>
        <taxon>Hypocreales</taxon>
        <taxon>Nectriaceae</taxon>
        <taxon>Fusarium</taxon>
    </lineage>
</organism>
<dbReference type="InterPro" id="IPR029071">
    <property type="entry name" value="Ubiquitin-like_domsf"/>
</dbReference>
<dbReference type="SUPFAM" id="SSF54236">
    <property type="entry name" value="Ubiquitin-like"/>
    <property type="match status" value="1"/>
</dbReference>
<dbReference type="PRINTS" id="PR00348">
    <property type="entry name" value="UBIQUITIN"/>
</dbReference>
<dbReference type="PROSITE" id="PS50053">
    <property type="entry name" value="UBIQUITIN_2"/>
    <property type="match status" value="1"/>
</dbReference>
<evidence type="ECO:0000313" key="2">
    <source>
        <dbReference type="EMBL" id="VIO54206.1"/>
    </source>
</evidence>
<sequence length="441" mass="49147">MLEHLAPWSPTTEVTTKVKIDDLEIRFKRTIRVPDNDDTNDLPPDAGSFPLYKVDDYADALPLSMAQKGGLFIPMYRMFVILWVKMLADLCYLEKEAIWVGFTSMRRYAIEVFVGGINAVSGEPIVADAATALRRRNLIRQGKSVQDYVVVPGQHWLDGIAFGQGNVRQFVAMPAGKGHSVESQITGEEVTGGIQFNISRLDIMPRDIKKEDEITLMVQSLNRGYISLKASQADTVAEFKARFEAKEKVPADLLRFTYGRRQLEDHKTLAEYHLPNHGLIQTATRLRGGAVGNSAEMHMAAGGRITQGIVALQKLRYSKTVPVTFNVQVLNSASFERVTGKKPPQSPITAKWYADAGYPFFSIYEEPTTICGDFTGVKSIAEIDGTTEESMPVGMPVVDCITRKVRPGKGAVGLFNPQALDLKLELEWELVERLQKMRTLF</sequence>
<accession>A0A4E9DRC2</accession>
<dbReference type="AlphaFoldDB" id="A0A4E9DRC2"/>
<name>A0A4E9DRC2_GIBZA</name>
<proteinExistence type="predicted"/>
<dbReference type="EMBL" id="CAAKMV010000088">
    <property type="protein sequence ID" value="VIO54206.1"/>
    <property type="molecule type" value="Genomic_DNA"/>
</dbReference>
<dbReference type="Gene3D" id="3.10.20.90">
    <property type="entry name" value="Phosphatidylinositol 3-kinase Catalytic Subunit, Chain A, domain 1"/>
    <property type="match status" value="1"/>
</dbReference>
<protein>
    <recommendedName>
        <fullName evidence="1">Ubiquitin-like domain-containing protein</fullName>
    </recommendedName>
</protein>
<dbReference type="InterPro" id="IPR019956">
    <property type="entry name" value="Ubiquitin_dom"/>
</dbReference>
<dbReference type="SMART" id="SM00213">
    <property type="entry name" value="UBQ"/>
    <property type="match status" value="1"/>
</dbReference>
<gene>
    <name evidence="2" type="ORF">FUG_LOCUS114751</name>
</gene>
<evidence type="ECO:0000259" key="1">
    <source>
        <dbReference type="PROSITE" id="PS50053"/>
    </source>
</evidence>
<dbReference type="Pfam" id="PF00240">
    <property type="entry name" value="ubiquitin"/>
    <property type="match status" value="1"/>
</dbReference>
<dbReference type="InterPro" id="IPR000626">
    <property type="entry name" value="Ubiquitin-like_dom"/>
</dbReference>
<reference evidence="2" key="1">
    <citation type="submission" date="2019-04" db="EMBL/GenBank/DDBJ databases">
        <authorList>
            <person name="Melise S."/>
            <person name="Noan J."/>
            <person name="Okalmin O."/>
        </authorList>
    </citation>
    <scope>NUCLEOTIDE SEQUENCE</scope>
    <source>
        <strain evidence="2">FN9</strain>
    </source>
</reference>
<feature type="domain" description="Ubiquitin-like" evidence="1">
    <location>
        <begin position="214"/>
        <end position="289"/>
    </location>
</feature>